<dbReference type="EMBL" id="JBHSEI010000010">
    <property type="protein sequence ID" value="MFC4639791.1"/>
    <property type="molecule type" value="Genomic_DNA"/>
</dbReference>
<gene>
    <name evidence="1" type="ORF">ACFO0D_15745</name>
</gene>
<dbReference type="RefSeq" id="WP_380062768.1">
    <property type="nucleotide sequence ID" value="NZ_JBHSEI010000010.1"/>
</dbReference>
<keyword evidence="2" id="KW-1185">Reference proteome</keyword>
<evidence type="ECO:0008006" key="3">
    <source>
        <dbReference type="Google" id="ProtNLM"/>
    </source>
</evidence>
<sequence length="57" mass="6282">MSAPKPASPAQDREAQRIQALHRYRVLDTAPEQAFEQIVALAARLFQVPIVLVSLVA</sequence>
<name>A0ABV9IBR9_9DEIO</name>
<evidence type="ECO:0000313" key="2">
    <source>
        <dbReference type="Proteomes" id="UP001595952"/>
    </source>
</evidence>
<organism evidence="1 2">
    <name type="scientific">Deinococcus hohokamensis</name>
    <dbReference type="NCBI Taxonomy" id="309883"/>
    <lineage>
        <taxon>Bacteria</taxon>
        <taxon>Thermotogati</taxon>
        <taxon>Deinococcota</taxon>
        <taxon>Deinococci</taxon>
        <taxon>Deinococcales</taxon>
        <taxon>Deinococcaceae</taxon>
        <taxon>Deinococcus</taxon>
    </lineage>
</organism>
<proteinExistence type="predicted"/>
<evidence type="ECO:0000313" key="1">
    <source>
        <dbReference type="EMBL" id="MFC4639791.1"/>
    </source>
</evidence>
<protein>
    <recommendedName>
        <fullName evidence="3">Histidine kinase</fullName>
    </recommendedName>
</protein>
<reference evidence="2" key="1">
    <citation type="journal article" date="2019" name="Int. J. Syst. Evol. Microbiol.">
        <title>The Global Catalogue of Microorganisms (GCM) 10K type strain sequencing project: providing services to taxonomists for standard genome sequencing and annotation.</title>
        <authorList>
            <consortium name="The Broad Institute Genomics Platform"/>
            <consortium name="The Broad Institute Genome Sequencing Center for Infectious Disease"/>
            <person name="Wu L."/>
            <person name="Ma J."/>
        </authorList>
    </citation>
    <scope>NUCLEOTIDE SEQUENCE [LARGE SCALE GENOMIC DNA]</scope>
    <source>
        <strain evidence="2">CCUG 55995</strain>
    </source>
</reference>
<dbReference type="Proteomes" id="UP001595952">
    <property type="component" value="Unassembled WGS sequence"/>
</dbReference>
<dbReference type="PANTHER" id="PTHR43102">
    <property type="entry name" value="SLR1143 PROTEIN"/>
    <property type="match status" value="1"/>
</dbReference>
<accession>A0ABV9IBR9</accession>
<comment type="caution">
    <text evidence="1">The sequence shown here is derived from an EMBL/GenBank/DDBJ whole genome shotgun (WGS) entry which is preliminary data.</text>
</comment>
<dbReference type="PANTHER" id="PTHR43102:SF2">
    <property type="entry name" value="GAF DOMAIN-CONTAINING PROTEIN"/>
    <property type="match status" value="1"/>
</dbReference>